<dbReference type="Gene3D" id="1.10.287.1080">
    <property type="entry name" value="MazG-like"/>
    <property type="match status" value="1"/>
</dbReference>
<accession>A0A1F7JME8</accession>
<dbReference type="UniPathway" id="UPA00031">
    <property type="reaction ID" value="UER00007"/>
</dbReference>
<keyword evidence="6 8" id="KW-0067">ATP-binding</keyword>
<evidence type="ECO:0000256" key="5">
    <source>
        <dbReference type="ARBA" id="ARBA00022801"/>
    </source>
</evidence>
<dbReference type="GO" id="GO:0005524">
    <property type="term" value="F:ATP binding"/>
    <property type="evidence" value="ECO:0007669"/>
    <property type="project" value="UniProtKB-KW"/>
</dbReference>
<dbReference type="PANTHER" id="PTHR42945:SF1">
    <property type="entry name" value="HISTIDINE BIOSYNTHESIS BIFUNCTIONAL PROTEIN HIS7"/>
    <property type="match status" value="1"/>
</dbReference>
<evidence type="ECO:0000256" key="3">
    <source>
        <dbReference type="ARBA" id="ARBA00022605"/>
    </source>
</evidence>
<dbReference type="AlphaFoldDB" id="A0A1F7JME8"/>
<dbReference type="PANTHER" id="PTHR42945">
    <property type="entry name" value="HISTIDINE BIOSYNTHESIS BIFUNCTIONAL PROTEIN"/>
    <property type="match status" value="1"/>
</dbReference>
<evidence type="ECO:0000256" key="2">
    <source>
        <dbReference type="ARBA" id="ARBA00005204"/>
    </source>
</evidence>
<proteinExistence type="inferred from homology"/>
<keyword evidence="4 8" id="KW-0547">Nucleotide-binding</keyword>
<evidence type="ECO:0000256" key="8">
    <source>
        <dbReference type="HAMAP-Rule" id="MF_01020"/>
    </source>
</evidence>
<dbReference type="InterPro" id="IPR008179">
    <property type="entry name" value="HisE"/>
</dbReference>
<dbReference type="EMBL" id="MGAY01000024">
    <property type="protein sequence ID" value="OGK56781.1"/>
    <property type="molecule type" value="Genomic_DNA"/>
</dbReference>
<name>A0A1F7JME8_9BACT</name>
<dbReference type="Pfam" id="PF01503">
    <property type="entry name" value="PRA-PH"/>
    <property type="match status" value="1"/>
</dbReference>
<dbReference type="Proteomes" id="UP000176376">
    <property type="component" value="Unassembled WGS sequence"/>
</dbReference>
<dbReference type="GO" id="GO:0000105">
    <property type="term" value="P:L-histidine biosynthetic process"/>
    <property type="evidence" value="ECO:0007669"/>
    <property type="project" value="UniProtKB-UniRule"/>
</dbReference>
<evidence type="ECO:0000256" key="1">
    <source>
        <dbReference type="ARBA" id="ARBA00001460"/>
    </source>
</evidence>
<keyword evidence="7 8" id="KW-0368">Histidine biosynthesis</keyword>
<comment type="caution">
    <text evidence="9">The sequence shown here is derived from an EMBL/GenBank/DDBJ whole genome shotgun (WGS) entry which is preliminary data.</text>
</comment>
<dbReference type="SUPFAM" id="SSF101386">
    <property type="entry name" value="all-alpha NTP pyrophosphatases"/>
    <property type="match status" value="1"/>
</dbReference>
<dbReference type="STRING" id="1802074.A3J15_02965"/>
<evidence type="ECO:0000313" key="9">
    <source>
        <dbReference type="EMBL" id="OGK56781.1"/>
    </source>
</evidence>
<reference evidence="9 10" key="1">
    <citation type="journal article" date="2016" name="Nat. Commun.">
        <title>Thousands of microbial genomes shed light on interconnected biogeochemical processes in an aquifer system.</title>
        <authorList>
            <person name="Anantharaman K."/>
            <person name="Brown C.T."/>
            <person name="Hug L.A."/>
            <person name="Sharon I."/>
            <person name="Castelle C.J."/>
            <person name="Probst A.J."/>
            <person name="Thomas B.C."/>
            <person name="Singh A."/>
            <person name="Wilkins M.J."/>
            <person name="Karaoz U."/>
            <person name="Brodie E.L."/>
            <person name="Williams K.H."/>
            <person name="Hubbard S.S."/>
            <person name="Banfield J.F."/>
        </authorList>
    </citation>
    <scope>NUCLEOTIDE SEQUENCE [LARGE SCALE GENOMIC DNA]</scope>
</reference>
<protein>
    <recommendedName>
        <fullName evidence="8">Phosphoribosyl-ATP pyrophosphatase</fullName>
        <shortName evidence="8">PRA-PH</shortName>
        <ecNumber evidence="8">3.6.1.31</ecNumber>
    </recommendedName>
</protein>
<dbReference type="NCBIfam" id="TIGR03188">
    <property type="entry name" value="histidine_hisI"/>
    <property type="match status" value="1"/>
</dbReference>
<comment type="similarity">
    <text evidence="8">Belongs to the PRA-PH family.</text>
</comment>
<keyword evidence="8" id="KW-0963">Cytoplasm</keyword>
<dbReference type="InterPro" id="IPR021130">
    <property type="entry name" value="PRib-ATP_PPHydrolase-like"/>
</dbReference>
<dbReference type="GO" id="GO:0005737">
    <property type="term" value="C:cytoplasm"/>
    <property type="evidence" value="ECO:0007669"/>
    <property type="project" value="UniProtKB-SubCell"/>
</dbReference>
<evidence type="ECO:0000313" key="10">
    <source>
        <dbReference type="Proteomes" id="UP000176376"/>
    </source>
</evidence>
<sequence length="97" mass="11166">MMTLNKLYLLINSRNKELPANSYTTSLLKAGSDSILKKVAEETAEVIIASKNNQKREIIYEVSDLYYHILVLLVIKGITLNDILYELDRRSKSEYKV</sequence>
<keyword evidence="5 8" id="KW-0378">Hydrolase</keyword>
<organism evidence="9 10">
    <name type="scientific">Candidatus Roizmanbacteria bacterium RIFCSPLOWO2_02_FULL_38_10</name>
    <dbReference type="NCBI Taxonomy" id="1802074"/>
    <lineage>
        <taxon>Bacteria</taxon>
        <taxon>Candidatus Roizmaniibacteriota</taxon>
    </lineage>
</organism>
<dbReference type="CDD" id="cd11534">
    <property type="entry name" value="NTP-PPase_HisIE_like"/>
    <property type="match status" value="1"/>
</dbReference>
<gene>
    <name evidence="8" type="primary">hisE</name>
    <name evidence="9" type="ORF">A3J15_02965</name>
</gene>
<comment type="pathway">
    <text evidence="2 8">Amino-acid biosynthesis; L-histidine biosynthesis; L-histidine from 5-phospho-alpha-D-ribose 1-diphosphate: step 2/9.</text>
</comment>
<dbReference type="EC" id="3.6.1.31" evidence="8"/>
<comment type="catalytic activity">
    <reaction evidence="1 8">
        <text>1-(5-phospho-beta-D-ribosyl)-ATP + H2O = 1-(5-phospho-beta-D-ribosyl)-5'-AMP + diphosphate + H(+)</text>
        <dbReference type="Rhea" id="RHEA:22828"/>
        <dbReference type="ChEBI" id="CHEBI:15377"/>
        <dbReference type="ChEBI" id="CHEBI:15378"/>
        <dbReference type="ChEBI" id="CHEBI:33019"/>
        <dbReference type="ChEBI" id="CHEBI:59457"/>
        <dbReference type="ChEBI" id="CHEBI:73183"/>
        <dbReference type="EC" id="3.6.1.31"/>
    </reaction>
</comment>
<dbReference type="HAMAP" id="MF_01020">
    <property type="entry name" value="HisE"/>
    <property type="match status" value="1"/>
</dbReference>
<dbReference type="GO" id="GO:0004636">
    <property type="term" value="F:phosphoribosyl-ATP diphosphatase activity"/>
    <property type="evidence" value="ECO:0007669"/>
    <property type="project" value="UniProtKB-UniRule"/>
</dbReference>
<evidence type="ECO:0000256" key="7">
    <source>
        <dbReference type="ARBA" id="ARBA00023102"/>
    </source>
</evidence>
<comment type="subcellular location">
    <subcellularLocation>
        <location evidence="8">Cytoplasm</location>
    </subcellularLocation>
</comment>
<evidence type="ECO:0000256" key="6">
    <source>
        <dbReference type="ARBA" id="ARBA00022840"/>
    </source>
</evidence>
<evidence type="ECO:0000256" key="4">
    <source>
        <dbReference type="ARBA" id="ARBA00022741"/>
    </source>
</evidence>
<keyword evidence="3 8" id="KW-0028">Amino-acid biosynthesis</keyword>